<dbReference type="SMART" id="SM00174">
    <property type="entry name" value="RHO"/>
    <property type="match status" value="1"/>
</dbReference>
<dbReference type="AlphaFoldDB" id="A0AAV1IGX1"/>
<dbReference type="Gene3D" id="3.40.50.300">
    <property type="entry name" value="P-loop containing nucleotide triphosphate hydrolases"/>
    <property type="match status" value="1"/>
</dbReference>
<reference evidence="3 4" key="1">
    <citation type="submission" date="2023-10" db="EMBL/GenBank/DDBJ databases">
        <authorList>
            <person name="Maclean D."/>
            <person name="Macfadyen A."/>
        </authorList>
    </citation>
    <scope>NUCLEOTIDE SEQUENCE [LARGE SCALE GENOMIC DNA]</scope>
</reference>
<dbReference type="InterPro" id="IPR001806">
    <property type="entry name" value="Small_GTPase"/>
</dbReference>
<dbReference type="FunFam" id="3.40.50.300:FF:000808">
    <property type="entry name" value="Small GTP-binding protein, putative"/>
    <property type="match status" value="1"/>
</dbReference>
<feature type="region of interest" description="Disordered" evidence="2">
    <location>
        <begin position="177"/>
        <end position="215"/>
    </location>
</feature>
<comment type="caution">
    <text evidence="3">The sequence shown here is derived from an EMBL/GenBank/DDBJ whole genome shotgun (WGS) entry which is preliminary data.</text>
</comment>
<dbReference type="NCBIfam" id="TIGR00231">
    <property type="entry name" value="small_GTP"/>
    <property type="match status" value="1"/>
</dbReference>
<dbReference type="EMBL" id="CAUYUE010000013">
    <property type="protein sequence ID" value="CAK0785931.1"/>
    <property type="molecule type" value="Genomic_DNA"/>
</dbReference>
<dbReference type="PROSITE" id="PS51419">
    <property type="entry name" value="RAB"/>
    <property type="match status" value="1"/>
</dbReference>
<dbReference type="GO" id="GO:0005525">
    <property type="term" value="F:GTP binding"/>
    <property type="evidence" value="ECO:0007669"/>
    <property type="project" value="InterPro"/>
</dbReference>
<dbReference type="PANTHER" id="PTHR47978">
    <property type="match status" value="1"/>
</dbReference>
<dbReference type="PROSITE" id="PS51421">
    <property type="entry name" value="RAS"/>
    <property type="match status" value="1"/>
</dbReference>
<dbReference type="SUPFAM" id="SSF52540">
    <property type="entry name" value="P-loop containing nucleoside triphosphate hydrolases"/>
    <property type="match status" value="1"/>
</dbReference>
<evidence type="ECO:0000313" key="3">
    <source>
        <dbReference type="EMBL" id="CAK0785931.1"/>
    </source>
</evidence>
<accession>A0AAV1IGX1</accession>
<evidence type="ECO:0000256" key="2">
    <source>
        <dbReference type="SAM" id="MobiDB-lite"/>
    </source>
</evidence>
<dbReference type="InterPro" id="IPR027417">
    <property type="entry name" value="P-loop_NTPase"/>
</dbReference>
<evidence type="ECO:0000313" key="4">
    <source>
        <dbReference type="Proteomes" id="UP001314263"/>
    </source>
</evidence>
<dbReference type="SMART" id="SM00175">
    <property type="entry name" value="RAB"/>
    <property type="match status" value="1"/>
</dbReference>
<dbReference type="SMART" id="SM00173">
    <property type="entry name" value="RAS"/>
    <property type="match status" value="1"/>
</dbReference>
<dbReference type="SMART" id="SM00176">
    <property type="entry name" value="RAN"/>
    <property type="match status" value="1"/>
</dbReference>
<evidence type="ECO:0008006" key="5">
    <source>
        <dbReference type="Google" id="ProtNLM"/>
    </source>
</evidence>
<dbReference type="GO" id="GO:0003924">
    <property type="term" value="F:GTPase activity"/>
    <property type="evidence" value="ECO:0007669"/>
    <property type="project" value="InterPro"/>
</dbReference>
<dbReference type="InterPro" id="IPR005225">
    <property type="entry name" value="Small_GTP-bd"/>
</dbReference>
<sequence>MGKQDASVSRAKQKAKFVLLGEGRVGKTSLVSRIIHNIFNDSQQATVQAAFASKTLEIDREQVEVAFWDTAGQERFHSLAPLYYRDADAALLVYDITDKHAFQQVQRWVKELQTMVGAITLTILGNKCDMVKQQAVSEEEARGYAESIGAEHHYVSAKSGAGIDAAVQQSVQRLLQRRASQAQHRPPSYLPGRRQGGLVIADPEQPASKRQSACC</sequence>
<name>A0AAV1IGX1_9CHLO</name>
<proteinExistence type="predicted"/>
<keyword evidence="1" id="KW-0547">Nucleotide-binding</keyword>
<evidence type="ECO:0000256" key="1">
    <source>
        <dbReference type="ARBA" id="ARBA00022741"/>
    </source>
</evidence>
<keyword evidence="4" id="KW-1185">Reference proteome</keyword>
<dbReference type="Proteomes" id="UP001314263">
    <property type="component" value="Unassembled WGS sequence"/>
</dbReference>
<dbReference type="PROSITE" id="PS51420">
    <property type="entry name" value="RHO"/>
    <property type="match status" value="1"/>
</dbReference>
<organism evidence="3 4">
    <name type="scientific">Coccomyxa viridis</name>
    <dbReference type="NCBI Taxonomy" id="1274662"/>
    <lineage>
        <taxon>Eukaryota</taxon>
        <taxon>Viridiplantae</taxon>
        <taxon>Chlorophyta</taxon>
        <taxon>core chlorophytes</taxon>
        <taxon>Trebouxiophyceae</taxon>
        <taxon>Trebouxiophyceae incertae sedis</taxon>
        <taxon>Coccomyxaceae</taxon>
        <taxon>Coccomyxa</taxon>
    </lineage>
</organism>
<dbReference type="PRINTS" id="PR00449">
    <property type="entry name" value="RASTRNSFRMNG"/>
</dbReference>
<dbReference type="Pfam" id="PF00071">
    <property type="entry name" value="Ras"/>
    <property type="match status" value="1"/>
</dbReference>
<protein>
    <recommendedName>
        <fullName evidence="5">Ras-related protein Rab-21</fullName>
    </recommendedName>
</protein>
<gene>
    <name evidence="3" type="ORF">CVIRNUC_009144</name>
</gene>